<evidence type="ECO:0000256" key="1">
    <source>
        <dbReference type="SAM" id="MobiDB-lite"/>
    </source>
</evidence>
<dbReference type="AlphaFoldDB" id="A0A5M3YKV4"/>
<comment type="caution">
    <text evidence="3">The sequence shown here is derived from an EMBL/GenBank/DDBJ whole genome shotgun (WGS) entry which is preliminary data.</text>
</comment>
<name>A0A5M3YKV4_ASPTE</name>
<keyword evidence="2" id="KW-1133">Transmembrane helix</keyword>
<evidence type="ECO:0000256" key="2">
    <source>
        <dbReference type="SAM" id="Phobius"/>
    </source>
</evidence>
<keyword evidence="2" id="KW-0812">Transmembrane</keyword>
<protein>
    <submittedName>
        <fullName evidence="3">Uncharacterized protein</fullName>
    </submittedName>
</protein>
<sequence>MSVDMLYPDNRNRGRRVDQLCTQIGDIQSNVKLNYNGGKSQEQTVMKKVDVILSQHDVKSIAELREKLEKSLPAEVREKYQKMVQRYNDDDSDLQTTMDIIGCVTMVAGGVAGGAKMIEFIACGDLAAATARVVRALSILGEDSAKAMRLLKMAATALKEMIGGVELGEVATKALKFAKLAGTVLTAVGVILDGILLIVAAIEGAEQRTQLQNAIHDLVHRRLSAETVNIMSNAYSQYVSNIYRICVSIKNHPKDEKRLADDIDEMVSDLKDELGNITFDNVWKRLEDRDKDAGNSWTNEDPSKATVKEWWDKEDDPKKYKGGVVSSQK</sequence>
<dbReference type="Proteomes" id="UP000452235">
    <property type="component" value="Unassembled WGS sequence"/>
</dbReference>
<dbReference type="EMBL" id="BLJY01000001">
    <property type="protein sequence ID" value="GFF11885.1"/>
    <property type="molecule type" value="Genomic_DNA"/>
</dbReference>
<accession>A0A5M3YKV4</accession>
<evidence type="ECO:0000313" key="4">
    <source>
        <dbReference type="Proteomes" id="UP000452235"/>
    </source>
</evidence>
<feature type="compositionally biased region" description="Basic and acidic residues" evidence="1">
    <location>
        <begin position="301"/>
        <end position="319"/>
    </location>
</feature>
<reference evidence="3 4" key="1">
    <citation type="submission" date="2020-01" db="EMBL/GenBank/DDBJ databases">
        <title>Aspergillus terreus IFO 6365 whole genome shotgun sequence.</title>
        <authorList>
            <person name="Kanamasa S."/>
            <person name="Takahashi H."/>
        </authorList>
    </citation>
    <scope>NUCLEOTIDE SEQUENCE [LARGE SCALE GENOMIC DNA]</scope>
    <source>
        <strain evidence="3 4">IFO 6365</strain>
    </source>
</reference>
<feature type="transmembrane region" description="Helical" evidence="2">
    <location>
        <begin position="180"/>
        <end position="202"/>
    </location>
</feature>
<organism evidence="3 4">
    <name type="scientific">Aspergillus terreus</name>
    <dbReference type="NCBI Taxonomy" id="33178"/>
    <lineage>
        <taxon>Eukaryota</taxon>
        <taxon>Fungi</taxon>
        <taxon>Dikarya</taxon>
        <taxon>Ascomycota</taxon>
        <taxon>Pezizomycotina</taxon>
        <taxon>Eurotiomycetes</taxon>
        <taxon>Eurotiomycetidae</taxon>
        <taxon>Eurotiales</taxon>
        <taxon>Aspergillaceae</taxon>
        <taxon>Aspergillus</taxon>
        <taxon>Aspergillus subgen. Circumdati</taxon>
    </lineage>
</organism>
<dbReference type="OrthoDB" id="4732610at2759"/>
<proteinExistence type="predicted"/>
<keyword evidence="4" id="KW-1185">Reference proteome</keyword>
<keyword evidence="2" id="KW-0472">Membrane</keyword>
<evidence type="ECO:0000313" key="3">
    <source>
        <dbReference type="EMBL" id="GFF11885.1"/>
    </source>
</evidence>
<feature type="region of interest" description="Disordered" evidence="1">
    <location>
        <begin position="290"/>
        <end position="329"/>
    </location>
</feature>
<gene>
    <name evidence="3" type="ORF">ATEIFO6365_0001010500</name>
</gene>